<feature type="compositionally biased region" description="Low complexity" evidence="7">
    <location>
        <begin position="151"/>
        <end position="174"/>
    </location>
</feature>
<feature type="region of interest" description="Disordered" evidence="7">
    <location>
        <begin position="67"/>
        <end position="203"/>
    </location>
</feature>
<accession>A0A6P8GHR1</accession>
<feature type="region of interest" description="Disordered" evidence="7">
    <location>
        <begin position="223"/>
        <end position="242"/>
    </location>
</feature>
<keyword evidence="9" id="KW-1185">Reference proteome</keyword>
<feature type="region of interest" description="Disordered" evidence="7">
    <location>
        <begin position="687"/>
        <end position="709"/>
    </location>
</feature>
<name>A0A6P8GHR1_CLUHA</name>
<dbReference type="Proteomes" id="UP000515152">
    <property type="component" value="Chromosome 16"/>
</dbReference>
<protein>
    <submittedName>
        <fullName evidence="10">LOW QUALITY PROTEIN: GRIP and coiled-coil domain-containing protein 1</fullName>
    </submittedName>
</protein>
<proteinExistence type="predicted"/>
<evidence type="ECO:0000256" key="5">
    <source>
        <dbReference type="ARBA" id="ARBA00023136"/>
    </source>
</evidence>
<feature type="coiled-coil region" evidence="6">
    <location>
        <begin position="546"/>
        <end position="612"/>
    </location>
</feature>
<evidence type="ECO:0000256" key="1">
    <source>
        <dbReference type="ARBA" id="ARBA00004184"/>
    </source>
</evidence>
<dbReference type="InterPro" id="IPR051952">
    <property type="entry name" value="Golgi-autophagy_related"/>
</dbReference>
<keyword evidence="3" id="KW-0963">Cytoplasm</keyword>
<evidence type="ECO:0000256" key="6">
    <source>
        <dbReference type="SAM" id="Coils"/>
    </source>
</evidence>
<dbReference type="SMART" id="SM00755">
    <property type="entry name" value="Grip"/>
    <property type="match status" value="1"/>
</dbReference>
<dbReference type="PANTHER" id="PTHR23157">
    <property type="entry name" value="GRIP AND COILED-COIL DOMAIN-CONTAINING PROTEIN 1"/>
    <property type="match status" value="1"/>
</dbReference>
<evidence type="ECO:0000259" key="8">
    <source>
        <dbReference type="PROSITE" id="PS50913"/>
    </source>
</evidence>
<dbReference type="KEGG" id="char:105888568"/>
<feature type="compositionally biased region" description="Polar residues" evidence="7">
    <location>
        <begin position="192"/>
        <end position="201"/>
    </location>
</feature>
<feature type="coiled-coil region" evidence="6">
    <location>
        <begin position="743"/>
        <end position="770"/>
    </location>
</feature>
<evidence type="ECO:0000256" key="7">
    <source>
        <dbReference type="SAM" id="MobiDB-lite"/>
    </source>
</evidence>
<dbReference type="PROSITE" id="PS50913">
    <property type="entry name" value="GRIP"/>
    <property type="match status" value="1"/>
</dbReference>
<comment type="subcellular location">
    <subcellularLocation>
        <location evidence="2">Cytoplasm</location>
    </subcellularLocation>
    <subcellularLocation>
        <location evidence="1">Endomembrane system</location>
        <topology evidence="1">Peripheral membrane protein</topology>
    </subcellularLocation>
</comment>
<dbReference type="RefSeq" id="XP_031438598.1">
    <property type="nucleotide sequence ID" value="XM_031582738.1"/>
</dbReference>
<dbReference type="CTD" id="79571"/>
<evidence type="ECO:0000313" key="9">
    <source>
        <dbReference type="Proteomes" id="UP000515152"/>
    </source>
</evidence>
<reference evidence="10" key="1">
    <citation type="submission" date="2025-08" db="UniProtKB">
        <authorList>
            <consortium name="RefSeq"/>
        </authorList>
    </citation>
    <scope>IDENTIFICATION</scope>
</reference>
<keyword evidence="5" id="KW-0472">Membrane</keyword>
<sequence length="858" mass="96626">MEKFGMAFGGGPSKKELLDTIEGQKKQLGQYQTRFKDVVRAYKGLLKEKEALEASLKVLTVSQEVDLGHCSDDPSLPGGVTNASPLTSDLGDDRSSLHSEDSLDTAASVDTAASGSTKGDPLEEEQRQRSASVGDVTSLGVPTASSQTQCSEEASGSESGVSTSSSGGLEQQQPPQQPTPPQPTPPPPQPQAPLTTSSASSEVDRRILQLKAQLNTLTSSLTTVSQEKSRMEASFQADKRKMKHDMEELQKTLEDTQRHQEAEMRALQDQLAETKARVITGQHEREQEQGDHAHMLRELQKLLQEERGLRQDAELKLEDSRETLMETMQVADRGLDYELRLKEALQEREEMRRSLQAAEAERSKPDPLVEELQREVTQLKVHFQQQLQHEIRKATQADERLQDQARLEEGRVASLEERVSELSELLGACERTRQKDQQTAQRLRERVLQLDTENKTLAIAATSSSSSSRTGVGCDIIHTLNLDEANLDISMLKDKMEVMKKLLKRATQRNMQGMVIEKLGEQESGEEEEVVGRTKVEESDVERRSALFYQQELKQVKEEFERYKVRAQVVLKNKNAKDGSQAKELEDARDQLAELKEKYINLRIHSDEAEARHRGVLEERHQGALATQQGHKQELDRQEAQHRENFLRWRRKLHKQRDRTMALLAEKDQELERLRSAAAANVFGFTSHHRGGGGGGTSETGAGSQGDDLEFDSQAQEESDFIAQALRLAGPNEPTLLLYAEQLARKEVENGALRRQKRRLEEDVHQLQGKLIANGERHDEEAADLRAELDKRIRDQGRDGANLEYLKNIIYKYLTLQDIRGRQQTLTAILTILHFSPQEKQAVIKQQAQGWWGAAGKR</sequence>
<dbReference type="Gene3D" id="1.10.220.60">
    <property type="entry name" value="GRIP domain"/>
    <property type="match status" value="1"/>
</dbReference>
<feature type="compositionally biased region" description="Basic and acidic residues" evidence="7">
    <location>
        <begin position="91"/>
        <end position="101"/>
    </location>
</feature>
<evidence type="ECO:0000256" key="3">
    <source>
        <dbReference type="ARBA" id="ARBA00022490"/>
    </source>
</evidence>
<feature type="compositionally biased region" description="Pro residues" evidence="7">
    <location>
        <begin position="175"/>
        <end position="191"/>
    </location>
</feature>
<evidence type="ECO:0000256" key="2">
    <source>
        <dbReference type="ARBA" id="ARBA00004496"/>
    </source>
</evidence>
<feature type="domain" description="GRIP" evidence="8">
    <location>
        <begin position="796"/>
        <end position="846"/>
    </location>
</feature>
<keyword evidence="4 6" id="KW-0175">Coiled coil</keyword>
<organism evidence="9 10">
    <name type="scientific">Clupea harengus</name>
    <name type="common">Atlantic herring</name>
    <dbReference type="NCBI Taxonomy" id="7950"/>
    <lineage>
        <taxon>Eukaryota</taxon>
        <taxon>Metazoa</taxon>
        <taxon>Chordata</taxon>
        <taxon>Craniata</taxon>
        <taxon>Vertebrata</taxon>
        <taxon>Euteleostomi</taxon>
        <taxon>Actinopterygii</taxon>
        <taxon>Neopterygii</taxon>
        <taxon>Teleostei</taxon>
        <taxon>Clupei</taxon>
        <taxon>Clupeiformes</taxon>
        <taxon>Clupeoidei</taxon>
        <taxon>Clupeidae</taxon>
        <taxon>Clupea</taxon>
    </lineage>
</organism>
<evidence type="ECO:0000313" key="10">
    <source>
        <dbReference type="RefSeq" id="XP_031438598.1"/>
    </source>
</evidence>
<dbReference type="InterPro" id="IPR000237">
    <property type="entry name" value="GRIP_dom"/>
</dbReference>
<feature type="coiled-coil region" evidence="6">
    <location>
        <begin position="482"/>
        <end position="509"/>
    </location>
</feature>
<dbReference type="OrthoDB" id="9898580at2759"/>
<gene>
    <name evidence="10" type="primary">gcc1</name>
</gene>
<dbReference type="AlphaFoldDB" id="A0A6P8GHR1"/>
<evidence type="ECO:0000256" key="4">
    <source>
        <dbReference type="ARBA" id="ARBA00023054"/>
    </source>
</evidence>
<dbReference type="PANTHER" id="PTHR23157:SF25">
    <property type="entry name" value="GRIP AND COILED-COIL DOMAIN-CONTAINING PROTEIN 1"/>
    <property type="match status" value="1"/>
</dbReference>
<dbReference type="Pfam" id="PF01465">
    <property type="entry name" value="GRIP"/>
    <property type="match status" value="1"/>
</dbReference>
<dbReference type="GO" id="GO:0005794">
    <property type="term" value="C:Golgi apparatus"/>
    <property type="evidence" value="ECO:0007669"/>
    <property type="project" value="TreeGrafter"/>
</dbReference>
<dbReference type="GeneID" id="105888568"/>